<dbReference type="NCBIfam" id="TIGR04183">
    <property type="entry name" value="Por_Secre_tail"/>
    <property type="match status" value="1"/>
</dbReference>
<evidence type="ECO:0000256" key="2">
    <source>
        <dbReference type="ARBA" id="ARBA00022737"/>
    </source>
</evidence>
<dbReference type="Pfam" id="PF13583">
    <property type="entry name" value="Reprolysin_4"/>
    <property type="match status" value="1"/>
</dbReference>
<reference evidence="5 6" key="1">
    <citation type="submission" date="2019-09" db="EMBL/GenBank/DDBJ databases">
        <title>FDA dAtabase for Regulatory Grade micrObial Sequences (FDA-ARGOS): Supporting development and validation of Infectious Disease Dx tests.</title>
        <authorList>
            <person name="Sciortino C."/>
            <person name="Tallon L."/>
            <person name="Sadzewicz L."/>
            <person name="Vavikolanu K."/>
            <person name="Mehta A."/>
            <person name="Aluvathingal J."/>
            <person name="Nadendla S."/>
            <person name="Nandy P."/>
            <person name="Geyer C."/>
            <person name="Yan Y."/>
            <person name="Sichtig H."/>
        </authorList>
    </citation>
    <scope>NUCLEOTIDE SEQUENCE [LARGE SCALE GENOMIC DNA]</scope>
    <source>
        <strain evidence="5 6">FDAARGOS_636</strain>
    </source>
</reference>
<evidence type="ECO:0000256" key="1">
    <source>
        <dbReference type="ARBA" id="ARBA00022729"/>
    </source>
</evidence>
<organism evidence="5 6">
    <name type="scientific">Chryseobacterium gallinarum</name>
    <dbReference type="NCBI Taxonomy" id="1324352"/>
    <lineage>
        <taxon>Bacteria</taxon>
        <taxon>Pseudomonadati</taxon>
        <taxon>Bacteroidota</taxon>
        <taxon>Flavobacteriia</taxon>
        <taxon>Flavobacteriales</taxon>
        <taxon>Weeksellaceae</taxon>
        <taxon>Chryseobacterium group</taxon>
        <taxon>Chryseobacterium</taxon>
    </lineage>
</organism>
<evidence type="ECO:0000313" key="6">
    <source>
        <dbReference type="Proteomes" id="UP000501570"/>
    </source>
</evidence>
<keyword evidence="2" id="KW-0677">Repeat</keyword>
<keyword evidence="1 3" id="KW-0732">Signal</keyword>
<dbReference type="Pfam" id="PF00041">
    <property type="entry name" value="fn3"/>
    <property type="match status" value="5"/>
</dbReference>
<keyword evidence="6" id="KW-1185">Reference proteome</keyword>
<sequence>MKKIFTSFFFFCLFAIVPSQWTVTSGEKGTKNSSTGRNYYTLDISLLKSQLAKAQETGKNAKPVVISLPTLNGKLEKFSVYSFPVVVKELAEQYQLGSYVGVGIDDPSKYVRFSLAPDDFQSMIIKEGGYEFIEPANTSKTVYSVHQKTEGGKKGFLCSTEESDASKHEIEKLYQAGSSFKNQPGDFARSSDRKYRTLRLALSVCGEYTQYHGGTVAGALAAMNATLTRINGVYEKDFAVHLNLQNYPGLIYTNASTDPYSSTEGGTANGIVGWNSQVQNVITSAVGNANYDIGHLFAPPGAGGNAGCVGCICRDNVSPGTHDKGSGWTSPGNSPPVGDKFDIDYVAHEIGHQLGGVHSFSYSAPQLGSSTSVEPGSGSSIMGYAGITGATTDVQANSDPYFNVTNITQIQANLVSKTCDVETNIINTPPVIAPLTTYNIPKGTAFVLTASVTDAENDPMTFNWEEVDIANEVINNANLGNTATGPSFRSVAPSNSPTRYFPRLSSVLAGVLNNSNNLWEAVSTVARTTKFTITARDNNPVANQQQTQSATQTIIVGNNGPFKVNPATIYNNGLTSVTWDVVNTNAAPYNVANVKIDFTTDNGATWNVVAASTPNDGSESLDFSSFPLTVGGTAKIRISAINNVFYAIGTAAIDTLPVCTTNPPGGVQVSAITQTMATVTWNPSFNATYVVQYRVAGTANWTTYTPAPTTNTVTLTGLAAGTHYEVRIANVCSGVTGNFSAITVFMTPYCPATSSNTDLGYISNVTVVPVNSYTMSNSSGANNYTDYSSDTAKLITLVRGTVNNSITVSKSWPAGLSSKAVSVWIDFNKNGTFETSERILNGANNTTTPVTGTFTVPATAYAGPLTTRMRVVLRDSSSPNACGTFTNGEVEDYAVKLIDMQPCTNAAPSNISITNLTPTSANVSWAATTGATYVLRYRKVGTTAWTTINPVPAPGNNYTILNLTEQTQYEVQVSTKCNGTQGAFSPSQQFTTPPLSYCPMTGTGTNEHISNVTVTPVNPALPVMSNNSVQTNYISYTTPATLITLEIGSVNNKISVSKGWTGTTNNAAVTAWIDFDRNGQFDNSERILISSANTTTPVTATFPVPANAYSGPLTTTMRVVLRRTSAPVMCQNAINGEVEDYAVKLKPCSTATPTGLTFTTITHNSAVANWTAATNNLTYLLQYRVQGTTTWTSVYVSNVPYTLTNLLPSTTYEVQVAANCGITPGTFTPINTFTTRCDPAPPNVTISNITANSALVTWNPAIAGVSYIMRWRKVGTTGWPNPVISLPASPANTYTLGGLDPYTTYEVQIASQCAGESSPNPYSNPKVFTTERICELPPPGLTITQLLPTTADIKWDPFPGATYILRYRKVGIPSWTTIQVPTNTYKLTGLTELTKYEMQVANICNGTPGSFTPPYYFTTPTVTYCIMSSVSSANEHISKVTVKPNGKPVMENASGASTYTDYTGVPKTFIELIQGSANNEITIEKKWTGTNHNEGIAVWIDFNRNGEFDINERVFTSPPNTTSPVTGTFSVPTDAFVSMTDYKYVVMRVAMQRDGIPVNCVNFANGEVEDYSVRISRKVIPNPINQTDILIYPNPVSSVLYVKNISKKVNYKIYDAVGQVVANGILLNNQINVSRLINGVYIIDIDDNGRTAQKKFIKE</sequence>
<dbReference type="EMBL" id="CP050995">
    <property type="protein sequence ID" value="QIY92181.1"/>
    <property type="molecule type" value="Genomic_DNA"/>
</dbReference>
<dbReference type="RefSeq" id="WP_168239198.1">
    <property type="nucleotide sequence ID" value="NZ_CP050995.1"/>
</dbReference>
<feature type="domain" description="Fibronectin type-III" evidence="4">
    <location>
        <begin position="907"/>
        <end position="995"/>
    </location>
</feature>
<feature type="domain" description="Fibronectin type-III" evidence="4">
    <location>
        <begin position="1337"/>
        <end position="1422"/>
    </location>
</feature>
<proteinExistence type="predicted"/>
<gene>
    <name evidence="5" type="ORF">FOB44_16615</name>
</gene>
<evidence type="ECO:0000256" key="3">
    <source>
        <dbReference type="SAM" id="SignalP"/>
    </source>
</evidence>
<dbReference type="SMART" id="SM00060">
    <property type="entry name" value="FN3"/>
    <property type="match status" value="5"/>
</dbReference>
<dbReference type="Pfam" id="PF18962">
    <property type="entry name" value="Por_Secre_tail"/>
    <property type="match status" value="1"/>
</dbReference>
<dbReference type="PANTHER" id="PTHR46708">
    <property type="entry name" value="TENASCIN"/>
    <property type="match status" value="1"/>
</dbReference>
<evidence type="ECO:0000259" key="4">
    <source>
        <dbReference type="PROSITE" id="PS50853"/>
    </source>
</evidence>
<dbReference type="InterPro" id="IPR003961">
    <property type="entry name" value="FN3_dom"/>
</dbReference>
<dbReference type="CDD" id="cd00063">
    <property type="entry name" value="FN3"/>
    <property type="match status" value="5"/>
</dbReference>
<dbReference type="PROSITE" id="PS50853">
    <property type="entry name" value="FN3"/>
    <property type="match status" value="5"/>
</dbReference>
<evidence type="ECO:0000313" key="5">
    <source>
        <dbReference type="EMBL" id="QIY92181.1"/>
    </source>
</evidence>
<feature type="signal peptide" evidence="3">
    <location>
        <begin position="1"/>
        <end position="21"/>
    </location>
</feature>
<dbReference type="PANTHER" id="PTHR46708:SF2">
    <property type="entry name" value="FIBRONECTIN TYPE-III DOMAIN-CONTAINING PROTEIN"/>
    <property type="match status" value="1"/>
</dbReference>
<feature type="chain" id="PRO_5045265425" evidence="3">
    <location>
        <begin position="22"/>
        <end position="1659"/>
    </location>
</feature>
<dbReference type="Proteomes" id="UP000501570">
    <property type="component" value="Chromosome"/>
</dbReference>
<name>A0ABX6KUA5_CHRGL</name>
<dbReference type="InterPro" id="IPR026444">
    <property type="entry name" value="Secre_tail"/>
</dbReference>
<feature type="domain" description="Fibronectin type-III" evidence="4">
    <location>
        <begin position="663"/>
        <end position="750"/>
    </location>
</feature>
<dbReference type="InterPro" id="IPR036116">
    <property type="entry name" value="FN3_sf"/>
</dbReference>
<feature type="domain" description="Fibronectin type-III" evidence="4">
    <location>
        <begin position="1240"/>
        <end position="1333"/>
    </location>
</feature>
<accession>A0ABX6KUA5</accession>
<dbReference type="InterPro" id="IPR045474">
    <property type="entry name" value="GEVED"/>
</dbReference>
<dbReference type="InterPro" id="IPR050991">
    <property type="entry name" value="ECM_Regulatory_Proteins"/>
</dbReference>
<protein>
    <submittedName>
        <fullName evidence="5">T9SS type A sorting domain-containing protein</fullName>
    </submittedName>
</protein>
<dbReference type="SUPFAM" id="SSF49265">
    <property type="entry name" value="Fibronectin type III"/>
    <property type="match status" value="4"/>
</dbReference>
<feature type="domain" description="Fibronectin type-III" evidence="4">
    <location>
        <begin position="1152"/>
        <end position="1238"/>
    </location>
</feature>
<dbReference type="InterPro" id="IPR024079">
    <property type="entry name" value="MetalloPept_cat_dom_sf"/>
</dbReference>
<dbReference type="Gene3D" id="3.40.390.10">
    <property type="entry name" value="Collagenase (Catalytic Domain)"/>
    <property type="match status" value="1"/>
</dbReference>
<dbReference type="InterPro" id="IPR013783">
    <property type="entry name" value="Ig-like_fold"/>
</dbReference>
<dbReference type="SUPFAM" id="SSF55486">
    <property type="entry name" value="Metalloproteases ('zincins'), catalytic domain"/>
    <property type="match status" value="1"/>
</dbReference>
<dbReference type="Gene3D" id="2.60.40.10">
    <property type="entry name" value="Immunoglobulins"/>
    <property type="match status" value="5"/>
</dbReference>
<dbReference type="Pfam" id="PF20009">
    <property type="entry name" value="GEVED"/>
    <property type="match status" value="3"/>
</dbReference>